<organism evidence="3 4">
    <name type="scientific">Mycena belliarum</name>
    <dbReference type="NCBI Taxonomy" id="1033014"/>
    <lineage>
        <taxon>Eukaryota</taxon>
        <taxon>Fungi</taxon>
        <taxon>Dikarya</taxon>
        <taxon>Basidiomycota</taxon>
        <taxon>Agaricomycotina</taxon>
        <taxon>Agaricomycetes</taxon>
        <taxon>Agaricomycetidae</taxon>
        <taxon>Agaricales</taxon>
        <taxon>Marasmiineae</taxon>
        <taxon>Mycenaceae</taxon>
        <taxon>Mycena</taxon>
    </lineage>
</organism>
<evidence type="ECO:0000256" key="1">
    <source>
        <dbReference type="SAM" id="Coils"/>
    </source>
</evidence>
<dbReference type="InterPro" id="IPR011009">
    <property type="entry name" value="Kinase-like_dom_sf"/>
</dbReference>
<sequence>MGSYNLGYLSPEHRTVTAALREGGVDLQERFHSRTLSEDVGTSLENYTSTLALVRALCNAIRGHQTAFEAGVLHRDVSVGNIHISETDFLGFLHDWDCSEFTPEGLARFHELSPDRSPNIFDQSLKMTGTYPFLALDLLNARRKGVMRQHECKHDLESFYWVLIWVLLRHADHASPNGAMTCSLLFDASFATDAIGRKLYWLGQPWPHGLFPSNPPLSRLVRDLSLIFYNQASSCSIMASGVPATHESVLAAFDRALESDGWPIVPDGAKPLVPPIVSQPEIEKQSAAAPSIPASLPISHHDLSLSLSTSLAPLASGLSRRAEAWVLPSTPSAAYKATTSALKRKVAELHAAELQDAELEDMEKLMEEALELMRDRQRYADIIRERQKRRKVETGGGI</sequence>
<proteinExistence type="predicted"/>
<dbReference type="AlphaFoldDB" id="A0AAD6UBE3"/>
<evidence type="ECO:0000313" key="3">
    <source>
        <dbReference type="EMBL" id="KAJ7091938.1"/>
    </source>
</evidence>
<dbReference type="Gene3D" id="1.10.510.10">
    <property type="entry name" value="Transferase(Phosphotransferase) domain 1"/>
    <property type="match status" value="1"/>
</dbReference>
<dbReference type="Proteomes" id="UP001222325">
    <property type="component" value="Unassembled WGS sequence"/>
</dbReference>
<keyword evidence="4" id="KW-1185">Reference proteome</keyword>
<feature type="domain" description="Fungal-type protein kinase" evidence="2">
    <location>
        <begin position="22"/>
        <end position="166"/>
    </location>
</feature>
<accession>A0AAD6UBE3</accession>
<evidence type="ECO:0000313" key="4">
    <source>
        <dbReference type="Proteomes" id="UP001222325"/>
    </source>
</evidence>
<feature type="coiled-coil region" evidence="1">
    <location>
        <begin position="352"/>
        <end position="382"/>
    </location>
</feature>
<dbReference type="SUPFAM" id="SSF56112">
    <property type="entry name" value="Protein kinase-like (PK-like)"/>
    <property type="match status" value="1"/>
</dbReference>
<dbReference type="EMBL" id="JARJCN010000019">
    <property type="protein sequence ID" value="KAJ7091938.1"/>
    <property type="molecule type" value="Genomic_DNA"/>
</dbReference>
<protein>
    <recommendedName>
        <fullName evidence="2">Fungal-type protein kinase domain-containing protein</fullName>
    </recommendedName>
</protein>
<keyword evidence="1" id="KW-0175">Coiled coil</keyword>
<reference evidence="3" key="1">
    <citation type="submission" date="2023-03" db="EMBL/GenBank/DDBJ databases">
        <title>Massive genome expansion in bonnet fungi (Mycena s.s.) driven by repeated elements and novel gene families across ecological guilds.</title>
        <authorList>
            <consortium name="Lawrence Berkeley National Laboratory"/>
            <person name="Harder C.B."/>
            <person name="Miyauchi S."/>
            <person name="Viragh M."/>
            <person name="Kuo A."/>
            <person name="Thoen E."/>
            <person name="Andreopoulos B."/>
            <person name="Lu D."/>
            <person name="Skrede I."/>
            <person name="Drula E."/>
            <person name="Henrissat B."/>
            <person name="Morin E."/>
            <person name="Kohler A."/>
            <person name="Barry K."/>
            <person name="LaButti K."/>
            <person name="Morin E."/>
            <person name="Salamov A."/>
            <person name="Lipzen A."/>
            <person name="Mereny Z."/>
            <person name="Hegedus B."/>
            <person name="Baldrian P."/>
            <person name="Stursova M."/>
            <person name="Weitz H."/>
            <person name="Taylor A."/>
            <person name="Grigoriev I.V."/>
            <person name="Nagy L.G."/>
            <person name="Martin F."/>
            <person name="Kauserud H."/>
        </authorList>
    </citation>
    <scope>NUCLEOTIDE SEQUENCE</scope>
    <source>
        <strain evidence="3">CBHHK173m</strain>
    </source>
</reference>
<evidence type="ECO:0000259" key="2">
    <source>
        <dbReference type="Pfam" id="PF17667"/>
    </source>
</evidence>
<dbReference type="Pfam" id="PF17667">
    <property type="entry name" value="Pkinase_fungal"/>
    <property type="match status" value="1"/>
</dbReference>
<dbReference type="InterPro" id="IPR040976">
    <property type="entry name" value="Pkinase_fungal"/>
</dbReference>
<dbReference type="PANTHER" id="PTHR38248">
    <property type="entry name" value="FUNK1 6"/>
    <property type="match status" value="1"/>
</dbReference>
<dbReference type="PANTHER" id="PTHR38248:SF2">
    <property type="entry name" value="FUNK1 11"/>
    <property type="match status" value="1"/>
</dbReference>
<name>A0AAD6UBE3_9AGAR</name>
<gene>
    <name evidence="3" type="ORF">B0H15DRAFT_906019</name>
</gene>
<comment type="caution">
    <text evidence="3">The sequence shown here is derived from an EMBL/GenBank/DDBJ whole genome shotgun (WGS) entry which is preliminary data.</text>
</comment>